<dbReference type="PANTHER" id="PTHR39201">
    <property type="entry name" value="EXPORTED PROTEIN-RELATED"/>
    <property type="match status" value="1"/>
</dbReference>
<dbReference type="PANTHER" id="PTHR39201:SF1">
    <property type="entry name" value="FLAVODOXIN-LIKE DOMAIN-CONTAINING PROTEIN"/>
    <property type="match status" value="1"/>
</dbReference>
<evidence type="ECO:0000313" key="3">
    <source>
        <dbReference type="Proteomes" id="UP000449249"/>
    </source>
</evidence>
<evidence type="ECO:0000313" key="2">
    <source>
        <dbReference type="EMBL" id="MZK08914.1"/>
    </source>
</evidence>
<gene>
    <name evidence="2" type="ORF">GT576_00800</name>
</gene>
<accession>A0A6N9JRX6</accession>
<dbReference type="SUPFAM" id="SSF52218">
    <property type="entry name" value="Flavoproteins"/>
    <property type="match status" value="1"/>
</dbReference>
<comment type="caution">
    <text evidence="2">The sequence shown here is derived from an EMBL/GenBank/DDBJ whole genome shotgun (WGS) entry which is preliminary data.</text>
</comment>
<dbReference type="GO" id="GO:0010181">
    <property type="term" value="F:FMN binding"/>
    <property type="evidence" value="ECO:0007669"/>
    <property type="project" value="InterPro"/>
</dbReference>
<dbReference type="Proteomes" id="UP000449249">
    <property type="component" value="Unassembled WGS sequence"/>
</dbReference>
<dbReference type="AlphaFoldDB" id="A0A6N9JRX6"/>
<organism evidence="2 3">
    <name type="scientific">Dorea longicatena</name>
    <dbReference type="NCBI Taxonomy" id="88431"/>
    <lineage>
        <taxon>Bacteria</taxon>
        <taxon>Bacillati</taxon>
        <taxon>Bacillota</taxon>
        <taxon>Clostridia</taxon>
        <taxon>Lachnospirales</taxon>
        <taxon>Lachnospiraceae</taxon>
        <taxon>Dorea</taxon>
    </lineage>
</organism>
<proteinExistence type="predicted"/>
<evidence type="ECO:0000259" key="1">
    <source>
        <dbReference type="Pfam" id="PF12682"/>
    </source>
</evidence>
<feature type="domain" description="Flavodoxin-like" evidence="1">
    <location>
        <begin position="7"/>
        <end position="78"/>
    </location>
</feature>
<dbReference type="Pfam" id="PF12682">
    <property type="entry name" value="Flavodoxin_4"/>
    <property type="match status" value="1"/>
</dbReference>
<sequence>MATFYQTIWWYVAPTIINTFLESYDFAGKKIALFATSGGSGFGKTVSRLEGSVDKSAEFVSEKLLNRAGKAEIESWLKSWM</sequence>
<protein>
    <submittedName>
        <fullName evidence="2">Flavodoxin</fullName>
    </submittedName>
</protein>
<dbReference type="GO" id="GO:0016651">
    <property type="term" value="F:oxidoreductase activity, acting on NAD(P)H"/>
    <property type="evidence" value="ECO:0007669"/>
    <property type="project" value="UniProtKB-ARBA"/>
</dbReference>
<dbReference type="InterPro" id="IPR029039">
    <property type="entry name" value="Flavoprotein-like_sf"/>
</dbReference>
<dbReference type="EMBL" id="WWSH01000001">
    <property type="protein sequence ID" value="MZK08914.1"/>
    <property type="molecule type" value="Genomic_DNA"/>
</dbReference>
<dbReference type="InterPro" id="IPR008254">
    <property type="entry name" value="Flavodoxin/NO_synth"/>
</dbReference>
<dbReference type="Gene3D" id="3.40.50.360">
    <property type="match status" value="1"/>
</dbReference>
<reference evidence="2 3" key="1">
    <citation type="journal article" date="2019" name="Nat. Med.">
        <title>A library of human gut bacterial isolates paired with longitudinal multiomics data enables mechanistic microbiome research.</title>
        <authorList>
            <person name="Poyet M."/>
            <person name="Groussin M."/>
            <person name="Gibbons S.M."/>
            <person name="Avila-Pacheco J."/>
            <person name="Jiang X."/>
            <person name="Kearney S.M."/>
            <person name="Perrotta A.R."/>
            <person name="Berdy B."/>
            <person name="Zhao S."/>
            <person name="Lieberman T.D."/>
            <person name="Swanson P.K."/>
            <person name="Smith M."/>
            <person name="Roesemann S."/>
            <person name="Alexander J.E."/>
            <person name="Rich S.A."/>
            <person name="Livny J."/>
            <person name="Vlamakis H."/>
            <person name="Clish C."/>
            <person name="Bullock K."/>
            <person name="Deik A."/>
            <person name="Scott J."/>
            <person name="Pierce K.A."/>
            <person name="Xavier R.J."/>
            <person name="Alm E.J."/>
        </authorList>
    </citation>
    <scope>NUCLEOTIDE SEQUENCE [LARGE SCALE GENOMIC DNA]</scope>
    <source>
        <strain evidence="2 3">BIOML-A1</strain>
    </source>
</reference>
<name>A0A6N9JRX6_9FIRM</name>